<reference evidence="9" key="1">
    <citation type="submission" date="2017-05" db="EMBL/GenBank/DDBJ databases">
        <authorList>
            <person name="Imhoff J.F."/>
            <person name="Rahn T."/>
            <person name="Kuenzel S."/>
            <person name="Neulinger S.C."/>
        </authorList>
    </citation>
    <scope>NUCLEOTIDE SEQUENCE</scope>
    <source>
        <strain evidence="9">LMG 28126</strain>
    </source>
</reference>
<accession>A0A934TND0</accession>
<dbReference type="PANTHER" id="PTHR10010:SF46">
    <property type="entry name" value="SODIUM-DEPENDENT PHOSPHATE TRANSPORT PROTEIN 2B"/>
    <property type="match status" value="1"/>
</dbReference>
<dbReference type="GO" id="GO:0005436">
    <property type="term" value="F:sodium:phosphate symporter activity"/>
    <property type="evidence" value="ECO:0007669"/>
    <property type="project" value="InterPro"/>
</dbReference>
<feature type="transmembrane region" description="Helical" evidence="7">
    <location>
        <begin position="209"/>
        <end position="230"/>
    </location>
</feature>
<keyword evidence="10" id="KW-1185">Reference proteome</keyword>
<dbReference type="SUPFAM" id="SSF109755">
    <property type="entry name" value="PhoU-like"/>
    <property type="match status" value="1"/>
</dbReference>
<evidence type="ECO:0000256" key="4">
    <source>
        <dbReference type="ARBA" id="ARBA00022989"/>
    </source>
</evidence>
<evidence type="ECO:0000313" key="10">
    <source>
        <dbReference type="Proteomes" id="UP000706333"/>
    </source>
</evidence>
<keyword evidence="3 7" id="KW-0812">Transmembrane</keyword>
<keyword evidence="5 7" id="KW-0472">Membrane</keyword>
<dbReference type="InterPro" id="IPR026022">
    <property type="entry name" value="PhoU_dom"/>
</dbReference>
<feature type="compositionally biased region" description="Gly residues" evidence="6">
    <location>
        <begin position="497"/>
        <end position="513"/>
    </location>
</feature>
<reference evidence="9" key="2">
    <citation type="journal article" date="2020" name="Microorganisms">
        <title>Osmotic Adaptation and Compatible Solute Biosynthesis of Phototrophic Bacteria as Revealed from Genome Analyses.</title>
        <authorList>
            <person name="Imhoff J.F."/>
            <person name="Rahn T."/>
            <person name="Kunzel S."/>
            <person name="Keller A."/>
            <person name="Neulinger S.C."/>
        </authorList>
    </citation>
    <scope>NUCLEOTIDE SEQUENCE</scope>
    <source>
        <strain evidence="9">LMG 28126</strain>
    </source>
</reference>
<feature type="domain" description="PhoU" evidence="8">
    <location>
        <begin position="337"/>
        <end position="415"/>
    </location>
</feature>
<proteinExistence type="predicted"/>
<dbReference type="PANTHER" id="PTHR10010">
    <property type="entry name" value="SOLUTE CARRIER FAMILY 34 SODIUM PHOSPHATE , MEMBER 2-RELATED"/>
    <property type="match status" value="1"/>
</dbReference>
<evidence type="ECO:0000256" key="7">
    <source>
        <dbReference type="SAM" id="Phobius"/>
    </source>
</evidence>
<dbReference type="EMBL" id="NHSD01000296">
    <property type="protein sequence ID" value="MBK5928263.1"/>
    <property type="molecule type" value="Genomic_DNA"/>
</dbReference>
<protein>
    <recommendedName>
        <fullName evidence="8">PhoU domain-containing protein</fullName>
    </recommendedName>
</protein>
<feature type="transmembrane region" description="Helical" evidence="7">
    <location>
        <begin position="279"/>
        <end position="300"/>
    </location>
</feature>
<dbReference type="InterPro" id="IPR003841">
    <property type="entry name" value="Na/Pi_transpt"/>
</dbReference>
<organism evidence="9 10">
    <name type="scientific">Rhodobaculum claviforme</name>
    <dbReference type="NCBI Taxonomy" id="1549854"/>
    <lineage>
        <taxon>Bacteria</taxon>
        <taxon>Pseudomonadati</taxon>
        <taxon>Pseudomonadota</taxon>
        <taxon>Alphaproteobacteria</taxon>
        <taxon>Rhodobacterales</taxon>
        <taxon>Paracoccaceae</taxon>
        <taxon>Rhodobaculum</taxon>
    </lineage>
</organism>
<dbReference type="AlphaFoldDB" id="A0A934TND0"/>
<evidence type="ECO:0000256" key="2">
    <source>
        <dbReference type="ARBA" id="ARBA00022475"/>
    </source>
</evidence>
<name>A0A934TND0_9RHOB</name>
<dbReference type="InterPro" id="IPR038078">
    <property type="entry name" value="PhoU-like_sf"/>
</dbReference>
<evidence type="ECO:0000256" key="3">
    <source>
        <dbReference type="ARBA" id="ARBA00022692"/>
    </source>
</evidence>
<gene>
    <name evidence="9" type="ORF">CCR87_13120</name>
</gene>
<comment type="subcellular location">
    <subcellularLocation>
        <location evidence="1">Cell membrane</location>
        <topology evidence="1">Multi-pass membrane protein</topology>
    </subcellularLocation>
</comment>
<keyword evidence="4 7" id="KW-1133">Transmembrane helix</keyword>
<dbReference type="GO" id="GO:0044341">
    <property type="term" value="P:sodium-dependent phosphate transport"/>
    <property type="evidence" value="ECO:0007669"/>
    <property type="project" value="InterPro"/>
</dbReference>
<feature type="transmembrane region" description="Helical" evidence="7">
    <location>
        <begin position="158"/>
        <end position="180"/>
    </location>
</feature>
<dbReference type="Gene3D" id="1.20.58.220">
    <property type="entry name" value="Phosphate transport system protein phou homolog 2, domain 2"/>
    <property type="match status" value="1"/>
</dbReference>
<dbReference type="NCBIfam" id="NF037997">
    <property type="entry name" value="Na_Pi_symport"/>
    <property type="match status" value="1"/>
</dbReference>
<dbReference type="Proteomes" id="UP000706333">
    <property type="component" value="Unassembled WGS sequence"/>
</dbReference>
<feature type="transmembrane region" description="Helical" evidence="7">
    <location>
        <begin position="129"/>
        <end position="146"/>
    </location>
</feature>
<evidence type="ECO:0000313" key="9">
    <source>
        <dbReference type="EMBL" id="MBK5928263.1"/>
    </source>
</evidence>
<feature type="transmembrane region" description="Helical" evidence="7">
    <location>
        <begin position="187"/>
        <end position="203"/>
    </location>
</feature>
<keyword evidence="2" id="KW-1003">Cell membrane</keyword>
<comment type="caution">
    <text evidence="9">The sequence shown here is derived from an EMBL/GenBank/DDBJ whole genome shotgun (WGS) entry which is preliminary data.</text>
</comment>
<feature type="transmembrane region" description="Helical" evidence="7">
    <location>
        <begin position="105"/>
        <end position="122"/>
    </location>
</feature>
<dbReference type="Pfam" id="PF02690">
    <property type="entry name" value="Na_Pi_cotrans"/>
    <property type="match status" value="1"/>
</dbReference>
<feature type="region of interest" description="Disordered" evidence="6">
    <location>
        <begin position="492"/>
        <end position="515"/>
    </location>
</feature>
<evidence type="ECO:0000256" key="6">
    <source>
        <dbReference type="SAM" id="MobiDB-lite"/>
    </source>
</evidence>
<evidence type="ECO:0000256" key="1">
    <source>
        <dbReference type="ARBA" id="ARBA00004651"/>
    </source>
</evidence>
<evidence type="ECO:0000256" key="5">
    <source>
        <dbReference type="ARBA" id="ARBA00023136"/>
    </source>
</evidence>
<evidence type="ECO:0000259" key="8">
    <source>
        <dbReference type="Pfam" id="PF01895"/>
    </source>
</evidence>
<dbReference type="Pfam" id="PF01895">
    <property type="entry name" value="PhoU"/>
    <property type="match status" value="1"/>
</dbReference>
<dbReference type="GO" id="GO:0005886">
    <property type="term" value="C:plasma membrane"/>
    <property type="evidence" value="ECO:0007669"/>
    <property type="project" value="UniProtKB-SubCell"/>
</dbReference>
<sequence>MTLLHIAGAAALLLWAVRLVRTGVERAFLVQLRGWLRAGTRWPLLTALSGTAAGLVLQSATAVAVLLTGFTAAGTMAAPVALRGLLGADIGSALAVQVLARDVGAVPPLLILTGVTLFLRSSGRTPKQVGRILVGVGLIFVALGLIREATAPLSDSPALGAVMGYLAGDLLVAFGLGAVVAWALHSSVAAVLVVATVAAQGAIPGPVAVALVLGANLGGSFIALTLTIGAPVAARRVVIGNTLLRGGGAVAALVALRLVDVPLERLGPDPAAWAVNLHLGFNAAMAVVGVPLAGLVIAVLTRLMPDPAGPAQLRASALDPGALVDPPRAVACAAREVLRLGEEVEAMLRPVIRLYDGWDAPLAQAIRDTEARVADMHTDIKLYASGIGRAAPEGPHTERALQLAALARDLETAARTVSRRLVPLAQRLHDLPEGFSATGRREIADFHDRIVTNAQSALTVLMSLSPDAARALVAEKERVREVEKQLQRAHLERLARGGSGASGGGGGGGGGAELSGLHQETLRALKEINTAFTMVAYPVLEDTGDLLASRLRHEGG</sequence>